<dbReference type="GO" id="GO:0071111">
    <property type="term" value="F:cyclic-guanylate-specific phosphodiesterase activity"/>
    <property type="evidence" value="ECO:0007669"/>
    <property type="project" value="UniProtKB-EC"/>
</dbReference>
<feature type="signal peptide" evidence="11">
    <location>
        <begin position="1"/>
        <end position="21"/>
    </location>
</feature>
<keyword evidence="7 10" id="KW-1133">Transmembrane helix</keyword>
<comment type="catalytic activity">
    <reaction evidence="9">
        <text>3',3'-c-di-GMP + H2O = 5'-phosphoguanylyl(3'-&gt;5')guanosine + H(+)</text>
        <dbReference type="Rhea" id="RHEA:24902"/>
        <dbReference type="ChEBI" id="CHEBI:15377"/>
        <dbReference type="ChEBI" id="CHEBI:15378"/>
        <dbReference type="ChEBI" id="CHEBI:58754"/>
        <dbReference type="ChEBI" id="CHEBI:58805"/>
        <dbReference type="EC" id="3.1.4.52"/>
    </reaction>
</comment>
<evidence type="ECO:0000256" key="2">
    <source>
        <dbReference type="ARBA" id="ARBA00012282"/>
    </source>
</evidence>
<dbReference type="EMBL" id="FNFD01000012">
    <property type="protein sequence ID" value="SDK93260.1"/>
    <property type="molecule type" value="Genomic_DNA"/>
</dbReference>
<comment type="subcellular location">
    <subcellularLocation>
        <location evidence="1">Cell membrane</location>
        <topology evidence="1">Multi-pass membrane protein</topology>
    </subcellularLocation>
</comment>
<dbReference type="Proteomes" id="UP000198706">
    <property type="component" value="Unassembled WGS sequence"/>
</dbReference>
<dbReference type="Pfam" id="PF00563">
    <property type="entry name" value="EAL"/>
    <property type="match status" value="1"/>
</dbReference>
<proteinExistence type="predicted"/>
<dbReference type="PANTHER" id="PTHR33121">
    <property type="entry name" value="CYCLIC DI-GMP PHOSPHODIESTERASE PDEF"/>
    <property type="match status" value="1"/>
</dbReference>
<name>A0A1G9FXY8_9PSED</name>
<keyword evidence="3" id="KW-1003">Cell membrane</keyword>
<evidence type="ECO:0000256" key="6">
    <source>
        <dbReference type="ARBA" id="ARBA00022801"/>
    </source>
</evidence>
<evidence type="ECO:0000256" key="7">
    <source>
        <dbReference type="ARBA" id="ARBA00022989"/>
    </source>
</evidence>
<evidence type="ECO:0000256" key="8">
    <source>
        <dbReference type="ARBA" id="ARBA00023136"/>
    </source>
</evidence>
<dbReference type="AlphaFoldDB" id="A0A1G9FXY8"/>
<dbReference type="Gene3D" id="3.20.20.450">
    <property type="entry name" value="EAL domain"/>
    <property type="match status" value="1"/>
</dbReference>
<keyword evidence="11" id="KW-0732">Signal</keyword>
<organism evidence="13 14">
    <name type="scientific">Pseudomonas indica</name>
    <dbReference type="NCBI Taxonomy" id="137658"/>
    <lineage>
        <taxon>Bacteria</taxon>
        <taxon>Pseudomonadati</taxon>
        <taxon>Pseudomonadota</taxon>
        <taxon>Gammaproteobacteria</taxon>
        <taxon>Pseudomonadales</taxon>
        <taxon>Pseudomonadaceae</taxon>
        <taxon>Pseudomonas</taxon>
    </lineage>
</organism>
<dbReference type="InterPro" id="IPR001633">
    <property type="entry name" value="EAL_dom"/>
</dbReference>
<dbReference type="STRING" id="137658.SAMN05216186_11239"/>
<dbReference type="GO" id="GO:0005886">
    <property type="term" value="C:plasma membrane"/>
    <property type="evidence" value="ECO:0007669"/>
    <property type="project" value="UniProtKB-SubCell"/>
</dbReference>
<evidence type="ECO:0000256" key="3">
    <source>
        <dbReference type="ARBA" id="ARBA00022475"/>
    </source>
</evidence>
<keyword evidence="6" id="KW-0378">Hydrolase</keyword>
<keyword evidence="14" id="KW-1185">Reference proteome</keyword>
<dbReference type="SMART" id="SM00052">
    <property type="entry name" value="EAL"/>
    <property type="match status" value="1"/>
</dbReference>
<evidence type="ECO:0000256" key="5">
    <source>
        <dbReference type="ARBA" id="ARBA00022692"/>
    </source>
</evidence>
<dbReference type="CDD" id="cd01948">
    <property type="entry name" value="EAL"/>
    <property type="match status" value="1"/>
</dbReference>
<evidence type="ECO:0000313" key="14">
    <source>
        <dbReference type="Proteomes" id="UP000198706"/>
    </source>
</evidence>
<evidence type="ECO:0000256" key="11">
    <source>
        <dbReference type="SAM" id="SignalP"/>
    </source>
</evidence>
<evidence type="ECO:0000259" key="12">
    <source>
        <dbReference type="PROSITE" id="PS50883"/>
    </source>
</evidence>
<reference evidence="13 14" key="1">
    <citation type="submission" date="2016-10" db="EMBL/GenBank/DDBJ databases">
        <authorList>
            <person name="de Groot N.N."/>
        </authorList>
    </citation>
    <scope>NUCLEOTIDE SEQUENCE [LARGE SCALE GENOMIC DNA]</scope>
    <source>
        <strain evidence="13 14">JCM 21544</strain>
    </source>
</reference>
<dbReference type="EC" id="3.1.4.52" evidence="2"/>
<evidence type="ECO:0000256" key="4">
    <source>
        <dbReference type="ARBA" id="ARBA00022636"/>
    </source>
</evidence>
<dbReference type="InterPro" id="IPR035919">
    <property type="entry name" value="EAL_sf"/>
</dbReference>
<dbReference type="SUPFAM" id="SSF141868">
    <property type="entry name" value="EAL domain-like"/>
    <property type="match status" value="1"/>
</dbReference>
<gene>
    <name evidence="13" type="ORF">SAMN05216186_11239</name>
</gene>
<evidence type="ECO:0000313" key="13">
    <source>
        <dbReference type="EMBL" id="SDK93260.1"/>
    </source>
</evidence>
<evidence type="ECO:0000256" key="10">
    <source>
        <dbReference type="SAM" id="Phobius"/>
    </source>
</evidence>
<evidence type="ECO:0000256" key="1">
    <source>
        <dbReference type="ARBA" id="ARBA00004651"/>
    </source>
</evidence>
<dbReference type="InterPro" id="IPR050706">
    <property type="entry name" value="Cyclic-di-GMP_PDE-like"/>
</dbReference>
<keyword evidence="4" id="KW-0973">c-di-GMP</keyword>
<feature type="transmembrane region" description="Helical" evidence="10">
    <location>
        <begin position="236"/>
        <end position="256"/>
    </location>
</feature>
<dbReference type="Pfam" id="PF12792">
    <property type="entry name" value="CSS-motif"/>
    <property type="match status" value="1"/>
</dbReference>
<keyword evidence="8 10" id="KW-0472">Membrane</keyword>
<dbReference type="PROSITE" id="PS50883">
    <property type="entry name" value="EAL"/>
    <property type="match status" value="1"/>
</dbReference>
<protein>
    <recommendedName>
        <fullName evidence="2">cyclic-guanylate-specific phosphodiesterase</fullName>
        <ecNumber evidence="2">3.1.4.52</ecNumber>
    </recommendedName>
</protein>
<feature type="domain" description="EAL" evidence="12">
    <location>
        <begin position="259"/>
        <end position="511"/>
    </location>
</feature>
<accession>A0A1G9FXY8</accession>
<dbReference type="InterPro" id="IPR024744">
    <property type="entry name" value="CSS-motif_dom"/>
</dbReference>
<feature type="chain" id="PRO_5011747360" description="cyclic-guanylate-specific phosphodiesterase" evidence="11">
    <location>
        <begin position="22"/>
        <end position="517"/>
    </location>
</feature>
<sequence length="517" mass="57080">MALLAVLLSAAVLLLGSLTLAAQQARMVESEQMNARGERFLQRLEQVFGQLRQGLDQLEAQPLRGCDIAMVETLRQVAFKHRFIYEAAFVGGRQRCSSWPRQSSLGAERPADIQDEAYRYWLNTASQVNDDLAALVVGRGYFRVSVSRGHFADVVDLPEGGSLLFVPKAGGAPLPILGPEHYWPPVEGWPPKDDDALVLTEGQLIYRMPSRIPQYDLVLAVPRDDLMQKVRDGWRMLVPGSLILALLIGALVLQLVRHRQSLSGELEGALHRRELRVRYQPIFDLASRRCVGAEALVRWMRPDGTLATPDLFVPLAEATGQIRDITDYVLEQVLEDLGDLLQQNPHLYISVNLAACDVTEPRIGQVAASLLAQYRVPASQIAFEISERGLTDIEAARGQLMALRANGHRVLIDDFGTGYCSLAHLQNLPVDYLKIDKSFVDALGHDAASSGVAPHIIRMAHALKLKVIAEGIEQEAQARLLGSEGAHYGQGWLFAQPLTADKLRTLVEQDIPVIRAA</sequence>
<evidence type="ECO:0000256" key="9">
    <source>
        <dbReference type="ARBA" id="ARBA00034290"/>
    </source>
</evidence>
<dbReference type="PANTHER" id="PTHR33121:SF79">
    <property type="entry name" value="CYCLIC DI-GMP PHOSPHODIESTERASE PDED-RELATED"/>
    <property type="match status" value="1"/>
</dbReference>
<keyword evidence="5 10" id="KW-0812">Transmembrane</keyword>